<dbReference type="InterPro" id="IPR003020">
    <property type="entry name" value="HCO3_transpt_euk"/>
</dbReference>
<dbReference type="Proteomes" id="UP001469553">
    <property type="component" value="Unassembled WGS sequence"/>
</dbReference>
<keyword evidence="4" id="KW-1185">Reference proteome</keyword>
<feature type="compositionally biased region" description="Acidic residues" evidence="1">
    <location>
        <begin position="104"/>
        <end position="118"/>
    </location>
</feature>
<dbReference type="Pfam" id="PF07565">
    <property type="entry name" value="Band_3_cyto"/>
    <property type="match status" value="1"/>
</dbReference>
<dbReference type="PANTHER" id="PTHR11453:SF14">
    <property type="entry name" value="ANION EXCHANGE PROTEIN 2"/>
    <property type="match status" value="1"/>
</dbReference>
<evidence type="ECO:0000256" key="1">
    <source>
        <dbReference type="SAM" id="MobiDB-lite"/>
    </source>
</evidence>
<dbReference type="SUPFAM" id="SSF55804">
    <property type="entry name" value="Phoshotransferase/anion transport protein"/>
    <property type="match status" value="1"/>
</dbReference>
<protein>
    <recommendedName>
        <fullName evidence="2">Band 3 cytoplasmic domain-containing protein</fullName>
    </recommendedName>
</protein>
<reference evidence="3 4" key="1">
    <citation type="submission" date="2021-06" db="EMBL/GenBank/DDBJ databases">
        <authorList>
            <person name="Palmer J.M."/>
        </authorList>
    </citation>
    <scope>NUCLEOTIDE SEQUENCE [LARGE SCALE GENOMIC DNA]</scope>
    <source>
        <strain evidence="3 4">AS_MEX2019</strain>
        <tissue evidence="3">Muscle</tissue>
    </source>
</reference>
<organism evidence="3 4">
    <name type="scientific">Ameca splendens</name>
    <dbReference type="NCBI Taxonomy" id="208324"/>
    <lineage>
        <taxon>Eukaryota</taxon>
        <taxon>Metazoa</taxon>
        <taxon>Chordata</taxon>
        <taxon>Craniata</taxon>
        <taxon>Vertebrata</taxon>
        <taxon>Euteleostomi</taxon>
        <taxon>Actinopterygii</taxon>
        <taxon>Neopterygii</taxon>
        <taxon>Teleostei</taxon>
        <taxon>Neoteleostei</taxon>
        <taxon>Acanthomorphata</taxon>
        <taxon>Ovalentaria</taxon>
        <taxon>Atherinomorphae</taxon>
        <taxon>Cyprinodontiformes</taxon>
        <taxon>Goodeidae</taxon>
        <taxon>Ameca</taxon>
    </lineage>
</organism>
<feature type="region of interest" description="Disordered" evidence="1">
    <location>
        <begin position="1"/>
        <end position="26"/>
    </location>
</feature>
<sequence>PEASAASSLHGHQHREEEEDEGDLNKALGVQRFQHILRPAASVPDELLYSYHEEDIEYHRHYSRHIHRPLSKLPTEGRRKKGSKKRKKSKDHKGSRAPSSGPIEEGEDEEEEEEEESIEANSAQSESEKPRDVEFFLSDEDQVSRWSNSTRELNIVPQSAAKAEAEDVSTTDSPSPASHSASPENPPLTRVSSGSRSYDLQERRRTGNMTGAEQAKYQRIPTDESEALTLASADLDGIKSHRFEDVPGVRRHLVRKSTKGQMVHIGKDHKEPTTRSRKQDRTPHESLPVVLYRSASRPEGILLNMDSGQLARYQKVFVELNELTMDKNQEMQWKETARWIKFEEDVEEETDRWGKPHVASLSFRSLLELRRTISHGAVLLDLDQKTLPGISHQVVEQMIISDQIKAEDRSNVLRALLLKHRWKDERNISIILSMIPALFHYLKNLISASYCIRKPLLSQLLVPLLTIQRPVASRTALAL</sequence>
<dbReference type="PANTHER" id="PTHR11453">
    <property type="entry name" value="ANION EXCHANGE PROTEIN"/>
    <property type="match status" value="1"/>
</dbReference>
<feature type="compositionally biased region" description="Basic and acidic residues" evidence="1">
    <location>
        <begin position="265"/>
        <end position="284"/>
    </location>
</feature>
<evidence type="ECO:0000313" key="4">
    <source>
        <dbReference type="Proteomes" id="UP001469553"/>
    </source>
</evidence>
<accession>A0ABV0YQM8</accession>
<feature type="compositionally biased region" description="Basic residues" evidence="1">
    <location>
        <begin position="78"/>
        <end position="95"/>
    </location>
</feature>
<name>A0ABV0YQM8_9TELE</name>
<dbReference type="InterPro" id="IPR016152">
    <property type="entry name" value="PTrfase/Anion_transptr"/>
</dbReference>
<feature type="region of interest" description="Disordered" evidence="1">
    <location>
        <begin position="62"/>
        <end position="215"/>
    </location>
</feature>
<comment type="caution">
    <text evidence="3">The sequence shown here is derived from an EMBL/GenBank/DDBJ whole genome shotgun (WGS) entry which is preliminary data.</text>
</comment>
<dbReference type="Gene3D" id="3.40.930.10">
    <property type="entry name" value="Mannitol-specific EII, Chain A"/>
    <property type="match status" value="1"/>
</dbReference>
<proteinExistence type="predicted"/>
<gene>
    <name evidence="3" type="ORF">AMECASPLE_020183</name>
</gene>
<feature type="region of interest" description="Disordered" evidence="1">
    <location>
        <begin position="254"/>
        <end position="284"/>
    </location>
</feature>
<dbReference type="InterPro" id="IPR013769">
    <property type="entry name" value="Band3_cytoplasmic_dom"/>
</dbReference>
<feature type="compositionally biased region" description="Low complexity" evidence="1">
    <location>
        <begin position="173"/>
        <end position="183"/>
    </location>
</feature>
<feature type="non-terminal residue" evidence="3">
    <location>
        <position position="1"/>
    </location>
</feature>
<dbReference type="EMBL" id="JAHRIP010039288">
    <property type="protein sequence ID" value="MEQ2295984.1"/>
    <property type="molecule type" value="Genomic_DNA"/>
</dbReference>
<feature type="domain" description="Band 3 cytoplasmic" evidence="2">
    <location>
        <begin position="315"/>
        <end position="435"/>
    </location>
</feature>
<evidence type="ECO:0000259" key="2">
    <source>
        <dbReference type="Pfam" id="PF07565"/>
    </source>
</evidence>
<evidence type="ECO:0000313" key="3">
    <source>
        <dbReference type="EMBL" id="MEQ2295984.1"/>
    </source>
</evidence>